<dbReference type="SMART" id="SM01042">
    <property type="entry name" value="Brr6_like_C_C"/>
    <property type="match status" value="1"/>
</dbReference>
<dbReference type="EMBL" id="JABSNW010000009">
    <property type="protein sequence ID" value="KAL2884762.1"/>
    <property type="molecule type" value="Genomic_DNA"/>
</dbReference>
<evidence type="ECO:0000259" key="3">
    <source>
        <dbReference type="SMART" id="SM01042"/>
    </source>
</evidence>
<feature type="region of interest" description="Disordered" evidence="1">
    <location>
        <begin position="449"/>
        <end position="468"/>
    </location>
</feature>
<feature type="region of interest" description="Disordered" evidence="1">
    <location>
        <begin position="127"/>
        <end position="172"/>
    </location>
</feature>
<dbReference type="PANTHER" id="PTHR28136">
    <property type="entry name" value="NUCLEUS EXPORT PROTEIN BRR6"/>
    <property type="match status" value="1"/>
</dbReference>
<feature type="domain" description="Brl1/Brr6" evidence="3">
    <location>
        <begin position="303"/>
        <end position="442"/>
    </location>
</feature>
<feature type="compositionally biased region" description="Basic and acidic residues" evidence="1">
    <location>
        <begin position="210"/>
        <end position="219"/>
    </location>
</feature>
<keyword evidence="2" id="KW-0812">Transmembrane</keyword>
<feature type="compositionally biased region" description="Basic residues" evidence="1">
    <location>
        <begin position="200"/>
        <end position="209"/>
    </location>
</feature>
<feature type="region of interest" description="Disordered" evidence="1">
    <location>
        <begin position="252"/>
        <end position="283"/>
    </location>
</feature>
<feature type="compositionally biased region" description="Low complexity" evidence="1">
    <location>
        <begin position="33"/>
        <end position="42"/>
    </location>
</feature>
<sequence>MMDRRTFEGPMDWEYHGTGPLDASSPFTKHVTNSNNNLDNNSATTAQSQPRMFSSSTPCSAMARHIALYHMMLPLFMFHEANIPLAFGTPSRPTPAVFASNPFASANSSSKLPSTPSKPLVALSSNNPFTPKLQPHAAPPFRNPAFTTPRRPFNESMYSEPESSPTMTEKTSDIEMETPEGDRTDDSFATITPTKIDKRHRYVKSSRRPGRGEIPRAHREFSSMEVIRRRTRQVLDRDMGASRYRLGHYTDASDYETEDDGRPMSSSSSSSIPQRRRDRPQTKSWMGGMLKAMEEHPNAPENFYKWIQVGFNMAIFSGVMVFCWQIIGAIKSDLDKANAAARANSINEVQECTTNYLENRCGQAGGPVPYLRDRCAEWDVCMQRDVDAVMSIRVVIREIAEIVNEFSGTMQFRSWTNIIFLQLLVGGMLFIAIFAANVSLFRNAYPKTPSTSSITTSSAPTAPAGPGFGGYPDPSQGYMYVPLQTPSTRRHMALMSEDMDQDEPSKRSPYKGSFRGADYRDRSMSMSPSKRSPSKIPTSFR</sequence>
<dbReference type="Proteomes" id="UP001610728">
    <property type="component" value="Unassembled WGS sequence"/>
</dbReference>
<name>A0ABR4M914_9PEZI</name>
<accession>A0ABR4M914</accession>
<feature type="region of interest" description="Disordered" evidence="1">
    <location>
        <begin position="200"/>
        <end position="219"/>
    </location>
</feature>
<dbReference type="InterPro" id="IPR040202">
    <property type="entry name" value="Brl1/Brr6"/>
</dbReference>
<comment type="caution">
    <text evidence="4">The sequence shown here is derived from an EMBL/GenBank/DDBJ whole genome shotgun (WGS) entry which is preliminary data.</text>
</comment>
<feature type="compositionally biased region" description="Polar residues" evidence="1">
    <location>
        <begin position="43"/>
        <end position="56"/>
    </location>
</feature>
<dbReference type="PANTHER" id="PTHR28136:SF1">
    <property type="entry name" value="NUCLEUS EXPORT PROTEIN BRL1"/>
    <property type="match status" value="1"/>
</dbReference>
<dbReference type="RefSeq" id="XP_070855943.1">
    <property type="nucleotide sequence ID" value="XM_071004498.1"/>
</dbReference>
<reference evidence="4 5" key="1">
    <citation type="submission" date="2020-05" db="EMBL/GenBank/DDBJ databases">
        <title>Ceratocystis lukuohia genome.</title>
        <authorList>
            <person name="Harrington T.C."/>
            <person name="Kim K."/>
            <person name="Mayers C.G."/>
        </authorList>
    </citation>
    <scope>NUCLEOTIDE SEQUENCE [LARGE SCALE GENOMIC DNA]</scope>
    <source>
        <strain evidence="4 5">C4212</strain>
    </source>
</reference>
<keyword evidence="5" id="KW-1185">Reference proteome</keyword>
<evidence type="ECO:0000313" key="5">
    <source>
        <dbReference type="Proteomes" id="UP001610728"/>
    </source>
</evidence>
<feature type="compositionally biased region" description="Low complexity" evidence="1">
    <location>
        <begin position="449"/>
        <end position="464"/>
    </location>
</feature>
<dbReference type="Pfam" id="PF10104">
    <property type="entry name" value="Brr6_like_C_C"/>
    <property type="match status" value="1"/>
</dbReference>
<organism evidence="4 5">
    <name type="scientific">Ceratocystis lukuohia</name>
    <dbReference type="NCBI Taxonomy" id="2019550"/>
    <lineage>
        <taxon>Eukaryota</taxon>
        <taxon>Fungi</taxon>
        <taxon>Dikarya</taxon>
        <taxon>Ascomycota</taxon>
        <taxon>Pezizomycotina</taxon>
        <taxon>Sordariomycetes</taxon>
        <taxon>Hypocreomycetidae</taxon>
        <taxon>Microascales</taxon>
        <taxon>Ceratocystidaceae</taxon>
        <taxon>Ceratocystis</taxon>
    </lineage>
</organism>
<feature type="transmembrane region" description="Helical" evidence="2">
    <location>
        <begin position="418"/>
        <end position="441"/>
    </location>
</feature>
<feature type="region of interest" description="Disordered" evidence="1">
    <location>
        <begin position="495"/>
        <end position="541"/>
    </location>
</feature>
<evidence type="ECO:0000256" key="2">
    <source>
        <dbReference type="SAM" id="Phobius"/>
    </source>
</evidence>
<feature type="compositionally biased region" description="Low complexity" evidence="1">
    <location>
        <begin position="524"/>
        <end position="535"/>
    </location>
</feature>
<proteinExistence type="predicted"/>
<feature type="region of interest" description="Disordered" evidence="1">
    <location>
        <begin position="24"/>
        <end position="56"/>
    </location>
</feature>
<keyword evidence="2" id="KW-0472">Membrane</keyword>
<keyword evidence="2" id="KW-1133">Transmembrane helix</keyword>
<dbReference type="GeneID" id="98121281"/>
<protein>
    <submittedName>
        <fullName evidence="4">Di-sulfide bridge nucleocytoplasmic transport domain-containing protein</fullName>
    </submittedName>
</protein>
<gene>
    <name evidence="4" type="ORF">HOO65_090057</name>
</gene>
<evidence type="ECO:0000256" key="1">
    <source>
        <dbReference type="SAM" id="MobiDB-lite"/>
    </source>
</evidence>
<evidence type="ECO:0000313" key="4">
    <source>
        <dbReference type="EMBL" id="KAL2884762.1"/>
    </source>
</evidence>
<dbReference type="InterPro" id="IPR018767">
    <property type="entry name" value="Brl1/Brr6_dom"/>
</dbReference>